<dbReference type="GO" id="GO:0022857">
    <property type="term" value="F:transmembrane transporter activity"/>
    <property type="evidence" value="ECO:0007669"/>
    <property type="project" value="InterPro"/>
</dbReference>
<sequence length="164" mass="17608">MPARSASRSTPRAPRGLRWPRRREMRTGNRYATRTGGGIYEPNMTPLIDVSLVLVVILMVATPLAFQSSIAVRNAAATGKTSHELARTERIEITVHADGTVGVNRLIVPREALTVTLKPLLQESATRLLVVRCDDAVTHGQFVSVLDEAKSLGAAQIAVVGSGS</sequence>
<keyword evidence="6 9" id="KW-0472">Membrane</keyword>
<keyword evidence="7" id="KW-0653">Protein transport</keyword>
<dbReference type="Gene3D" id="3.30.420.270">
    <property type="match status" value="1"/>
</dbReference>
<protein>
    <submittedName>
        <fullName evidence="10">Biopolymer transporter ExbD</fullName>
    </submittedName>
</protein>
<evidence type="ECO:0000256" key="8">
    <source>
        <dbReference type="SAM" id="MobiDB-lite"/>
    </source>
</evidence>
<feature type="transmembrane region" description="Helical" evidence="9">
    <location>
        <begin position="47"/>
        <end position="66"/>
    </location>
</feature>
<feature type="region of interest" description="Disordered" evidence="8">
    <location>
        <begin position="1"/>
        <end position="26"/>
    </location>
</feature>
<reference evidence="10 11" key="1">
    <citation type="journal article" date="2019" name="Nat. Microbiol.">
        <title>Mediterranean grassland soil C-N compound turnover is dependent on rainfall and depth, and is mediated by genomically divergent microorganisms.</title>
        <authorList>
            <person name="Diamond S."/>
            <person name="Andeer P.F."/>
            <person name="Li Z."/>
            <person name="Crits-Christoph A."/>
            <person name="Burstein D."/>
            <person name="Anantharaman K."/>
            <person name="Lane K.R."/>
            <person name="Thomas B.C."/>
            <person name="Pan C."/>
            <person name="Northen T.R."/>
            <person name="Banfield J.F."/>
        </authorList>
    </citation>
    <scope>NUCLEOTIDE SEQUENCE [LARGE SCALE GENOMIC DNA]</scope>
    <source>
        <strain evidence="10">WS_10</strain>
    </source>
</reference>
<evidence type="ECO:0000256" key="9">
    <source>
        <dbReference type="SAM" id="Phobius"/>
    </source>
</evidence>
<keyword evidence="5 9" id="KW-1133">Transmembrane helix</keyword>
<dbReference type="PANTHER" id="PTHR30558">
    <property type="entry name" value="EXBD MEMBRANE COMPONENT OF PMF-DRIVEN MACROMOLECULE IMPORT SYSTEM"/>
    <property type="match status" value="1"/>
</dbReference>
<dbReference type="InterPro" id="IPR003400">
    <property type="entry name" value="ExbD"/>
</dbReference>
<evidence type="ECO:0000313" key="11">
    <source>
        <dbReference type="Proteomes" id="UP000319836"/>
    </source>
</evidence>
<evidence type="ECO:0000256" key="1">
    <source>
        <dbReference type="ARBA" id="ARBA00004162"/>
    </source>
</evidence>
<evidence type="ECO:0000256" key="7">
    <source>
        <dbReference type="RuleBase" id="RU003879"/>
    </source>
</evidence>
<proteinExistence type="inferred from homology"/>
<evidence type="ECO:0000313" key="10">
    <source>
        <dbReference type="EMBL" id="TMQ71155.1"/>
    </source>
</evidence>
<evidence type="ECO:0000256" key="5">
    <source>
        <dbReference type="ARBA" id="ARBA00022989"/>
    </source>
</evidence>
<comment type="caution">
    <text evidence="10">The sequence shown here is derived from an EMBL/GenBank/DDBJ whole genome shotgun (WGS) entry which is preliminary data.</text>
</comment>
<dbReference type="AlphaFoldDB" id="A0A538U5J5"/>
<keyword evidence="7" id="KW-0813">Transport</keyword>
<dbReference type="Proteomes" id="UP000319836">
    <property type="component" value="Unassembled WGS sequence"/>
</dbReference>
<dbReference type="EMBL" id="VBPA01000146">
    <property type="protein sequence ID" value="TMQ71155.1"/>
    <property type="molecule type" value="Genomic_DNA"/>
</dbReference>
<comment type="similarity">
    <text evidence="2 7">Belongs to the ExbD/TolR family.</text>
</comment>
<keyword evidence="3" id="KW-1003">Cell membrane</keyword>
<evidence type="ECO:0000256" key="2">
    <source>
        <dbReference type="ARBA" id="ARBA00005811"/>
    </source>
</evidence>
<comment type="subcellular location">
    <subcellularLocation>
        <location evidence="1">Cell membrane</location>
        <topology evidence="1">Single-pass membrane protein</topology>
    </subcellularLocation>
    <subcellularLocation>
        <location evidence="7">Cell membrane</location>
        <topology evidence="7">Single-pass type II membrane protein</topology>
    </subcellularLocation>
</comment>
<evidence type="ECO:0000256" key="4">
    <source>
        <dbReference type="ARBA" id="ARBA00022692"/>
    </source>
</evidence>
<feature type="compositionally biased region" description="Low complexity" evidence="8">
    <location>
        <begin position="1"/>
        <end position="17"/>
    </location>
</feature>
<dbReference type="Pfam" id="PF02472">
    <property type="entry name" value="ExbD"/>
    <property type="match status" value="1"/>
</dbReference>
<keyword evidence="4 7" id="KW-0812">Transmembrane</keyword>
<dbReference type="PANTHER" id="PTHR30558:SF7">
    <property type="entry name" value="TOL-PAL SYSTEM PROTEIN TOLR"/>
    <property type="match status" value="1"/>
</dbReference>
<evidence type="ECO:0000256" key="3">
    <source>
        <dbReference type="ARBA" id="ARBA00022475"/>
    </source>
</evidence>
<gene>
    <name evidence="10" type="ORF">E6K80_06445</name>
</gene>
<accession>A0A538U5J5</accession>
<name>A0A538U5J5_UNCEI</name>
<evidence type="ECO:0000256" key="6">
    <source>
        <dbReference type="ARBA" id="ARBA00023136"/>
    </source>
</evidence>
<organism evidence="10 11">
    <name type="scientific">Eiseniibacteriota bacterium</name>
    <dbReference type="NCBI Taxonomy" id="2212470"/>
    <lineage>
        <taxon>Bacteria</taxon>
        <taxon>Candidatus Eiseniibacteriota</taxon>
    </lineage>
</organism>
<dbReference type="GO" id="GO:0015031">
    <property type="term" value="P:protein transport"/>
    <property type="evidence" value="ECO:0007669"/>
    <property type="project" value="UniProtKB-KW"/>
</dbReference>
<dbReference type="GO" id="GO:0005886">
    <property type="term" value="C:plasma membrane"/>
    <property type="evidence" value="ECO:0007669"/>
    <property type="project" value="UniProtKB-SubCell"/>
</dbReference>